<accession>A0AAD5RVQ2</accession>
<dbReference type="InterPro" id="IPR023210">
    <property type="entry name" value="NADP_OxRdtase_dom"/>
</dbReference>
<evidence type="ECO:0000313" key="3">
    <source>
        <dbReference type="EMBL" id="KAJ2904170.1"/>
    </source>
</evidence>
<dbReference type="EMBL" id="JAKWBI020000061">
    <property type="protein sequence ID" value="KAJ2904170.1"/>
    <property type="molecule type" value="Genomic_DNA"/>
</dbReference>
<dbReference type="AlphaFoldDB" id="A0AAD5RVQ2"/>
<dbReference type="CDD" id="cd19077">
    <property type="entry name" value="AKR_AKR8A1-2"/>
    <property type="match status" value="1"/>
</dbReference>
<dbReference type="Proteomes" id="UP001201980">
    <property type="component" value="Unassembled WGS sequence"/>
</dbReference>
<dbReference type="Pfam" id="PF00248">
    <property type="entry name" value="Aldo_ket_red"/>
    <property type="match status" value="1"/>
</dbReference>
<evidence type="ECO:0000256" key="1">
    <source>
        <dbReference type="ARBA" id="ARBA00023002"/>
    </source>
</evidence>
<dbReference type="PANTHER" id="PTHR43625:SF78">
    <property type="entry name" value="PYRIDOXAL REDUCTASE-RELATED"/>
    <property type="match status" value="1"/>
</dbReference>
<evidence type="ECO:0000259" key="2">
    <source>
        <dbReference type="Pfam" id="PF00248"/>
    </source>
</evidence>
<protein>
    <recommendedName>
        <fullName evidence="2">NADP-dependent oxidoreductase domain-containing protein</fullName>
    </recommendedName>
</protein>
<dbReference type="InterPro" id="IPR050791">
    <property type="entry name" value="Aldo-Keto_reductase"/>
</dbReference>
<name>A0AAD5RVQ2_9PEZI</name>
<organism evidence="3 4">
    <name type="scientific">Zalerion maritima</name>
    <dbReference type="NCBI Taxonomy" id="339359"/>
    <lineage>
        <taxon>Eukaryota</taxon>
        <taxon>Fungi</taxon>
        <taxon>Dikarya</taxon>
        <taxon>Ascomycota</taxon>
        <taxon>Pezizomycotina</taxon>
        <taxon>Sordariomycetes</taxon>
        <taxon>Lulworthiomycetidae</taxon>
        <taxon>Lulworthiales</taxon>
        <taxon>Lulworthiaceae</taxon>
        <taxon>Zalerion</taxon>
    </lineage>
</organism>
<dbReference type="InterPro" id="IPR036812">
    <property type="entry name" value="NAD(P)_OxRdtase_dom_sf"/>
</dbReference>
<keyword evidence="1" id="KW-0560">Oxidoreductase</keyword>
<dbReference type="SUPFAM" id="SSF51430">
    <property type="entry name" value="NAD(P)-linked oxidoreductase"/>
    <property type="match status" value="1"/>
</dbReference>
<dbReference type="PANTHER" id="PTHR43625">
    <property type="entry name" value="AFLATOXIN B1 ALDEHYDE REDUCTASE"/>
    <property type="match status" value="1"/>
</dbReference>
<gene>
    <name evidence="3" type="ORF">MKZ38_008791</name>
</gene>
<comment type="caution">
    <text evidence="3">The sequence shown here is derived from an EMBL/GenBank/DDBJ whole genome shotgun (WGS) entry which is preliminary data.</text>
</comment>
<keyword evidence="4" id="KW-1185">Reference proteome</keyword>
<proteinExistence type="predicted"/>
<evidence type="ECO:0000313" key="4">
    <source>
        <dbReference type="Proteomes" id="UP001201980"/>
    </source>
</evidence>
<dbReference type="GO" id="GO:0016491">
    <property type="term" value="F:oxidoreductase activity"/>
    <property type="evidence" value="ECO:0007669"/>
    <property type="project" value="UniProtKB-KW"/>
</dbReference>
<sequence length="328" mass="35042">MPQIQGKEVGPIGLGLMGLTWRHEVLSDDRCFSAMKASLANGSDFWNGGEFYGTPARNSLTLLNKYFTAHPEDASKVVLSIKGGLDTTTLAPTGTRENVTRSIENCVRMLGGVKKMDMFQCARVDKNVPLEETLLALKAHVDKGDIGGISLSEVSAKTIHDAVKIVKVDAVEVELSIWAPDVLENGVAKACAEHGIPLIAYSPLGRGVLTGAIKSIADIPEGDFRRHLPRFQPGAFEQNLKLVAAVEGMAKKKGCTPGQLATGWAIGLGKKPGMPVIIPIPGATTEGRVNENCTQVELTDAEMGEIQTLMSQFEITGGRYPDGHPIEG</sequence>
<feature type="domain" description="NADP-dependent oxidoreductase" evidence="2">
    <location>
        <begin position="11"/>
        <end position="308"/>
    </location>
</feature>
<reference evidence="3" key="1">
    <citation type="submission" date="2022-07" db="EMBL/GenBank/DDBJ databases">
        <title>Draft genome sequence of Zalerion maritima ATCC 34329, a (micro)plastics degrading marine fungus.</title>
        <authorList>
            <person name="Paco A."/>
            <person name="Goncalves M.F.M."/>
            <person name="Rocha-Santos T.A.P."/>
            <person name="Alves A."/>
        </authorList>
    </citation>
    <scope>NUCLEOTIDE SEQUENCE</scope>
    <source>
        <strain evidence="3">ATCC 34329</strain>
    </source>
</reference>
<dbReference type="Gene3D" id="3.20.20.100">
    <property type="entry name" value="NADP-dependent oxidoreductase domain"/>
    <property type="match status" value="1"/>
</dbReference>
<dbReference type="GO" id="GO:0005737">
    <property type="term" value="C:cytoplasm"/>
    <property type="evidence" value="ECO:0007669"/>
    <property type="project" value="TreeGrafter"/>
</dbReference>